<dbReference type="SMART" id="SM00692">
    <property type="entry name" value="DM3"/>
    <property type="match status" value="1"/>
</dbReference>
<dbReference type="Pfam" id="PF05485">
    <property type="entry name" value="THAP"/>
    <property type="match status" value="1"/>
</dbReference>
<dbReference type="InterPro" id="IPR052224">
    <property type="entry name" value="THAP_domain_protein"/>
</dbReference>
<keyword evidence="6" id="KW-0175">Coiled coil</keyword>
<sequence>MPSCVMRFCTNYTNKVSKSQGITFHSFPLNELRRIRWVDIVRQQRKEESWQPNSSSKICSNHFKDEDKYTSCNGFILLKKSAFPVLEATEDSQSTPASPSSLADENVSDLESILDTPHTAALKNCVRKLTLEKQKLINKNRNLKKQNRRLQKKIANLSAILNQVKEKRIL</sequence>
<dbReference type="PROSITE" id="PS50950">
    <property type="entry name" value="ZF_THAP"/>
    <property type="match status" value="1"/>
</dbReference>
<dbReference type="EMBL" id="CAJQZP010000881">
    <property type="protein sequence ID" value="CAG4990848.1"/>
    <property type="molecule type" value="Genomic_DNA"/>
</dbReference>
<dbReference type="InterPro" id="IPR006612">
    <property type="entry name" value="THAP_Znf"/>
</dbReference>
<evidence type="ECO:0000256" key="6">
    <source>
        <dbReference type="SAM" id="Coils"/>
    </source>
</evidence>
<name>A0A8S3X199_PARAO</name>
<organism evidence="8 9">
    <name type="scientific">Parnassius apollo</name>
    <name type="common">Apollo butterfly</name>
    <name type="synonym">Papilio apollo</name>
    <dbReference type="NCBI Taxonomy" id="110799"/>
    <lineage>
        <taxon>Eukaryota</taxon>
        <taxon>Metazoa</taxon>
        <taxon>Ecdysozoa</taxon>
        <taxon>Arthropoda</taxon>
        <taxon>Hexapoda</taxon>
        <taxon>Insecta</taxon>
        <taxon>Pterygota</taxon>
        <taxon>Neoptera</taxon>
        <taxon>Endopterygota</taxon>
        <taxon>Lepidoptera</taxon>
        <taxon>Glossata</taxon>
        <taxon>Ditrysia</taxon>
        <taxon>Papilionoidea</taxon>
        <taxon>Papilionidae</taxon>
        <taxon>Parnassiinae</taxon>
        <taxon>Parnassini</taxon>
        <taxon>Parnassius</taxon>
        <taxon>Parnassius</taxon>
    </lineage>
</organism>
<evidence type="ECO:0000256" key="2">
    <source>
        <dbReference type="ARBA" id="ARBA00022771"/>
    </source>
</evidence>
<proteinExistence type="predicted"/>
<feature type="domain" description="THAP-type" evidence="7">
    <location>
        <begin position="1"/>
        <end position="87"/>
    </location>
</feature>
<dbReference type="PANTHER" id="PTHR46927">
    <property type="entry name" value="AGAP005574-PA"/>
    <property type="match status" value="1"/>
</dbReference>
<evidence type="ECO:0000259" key="7">
    <source>
        <dbReference type="PROSITE" id="PS50950"/>
    </source>
</evidence>
<dbReference type="OrthoDB" id="7312725at2759"/>
<evidence type="ECO:0000256" key="5">
    <source>
        <dbReference type="PROSITE-ProRule" id="PRU00309"/>
    </source>
</evidence>
<dbReference type="GO" id="GO:0003677">
    <property type="term" value="F:DNA binding"/>
    <property type="evidence" value="ECO:0007669"/>
    <property type="project" value="UniProtKB-UniRule"/>
</dbReference>
<evidence type="ECO:0000256" key="4">
    <source>
        <dbReference type="ARBA" id="ARBA00023125"/>
    </source>
</evidence>
<dbReference type="Proteomes" id="UP000691718">
    <property type="component" value="Unassembled WGS sequence"/>
</dbReference>
<dbReference type="GO" id="GO:0008270">
    <property type="term" value="F:zinc ion binding"/>
    <property type="evidence" value="ECO:0007669"/>
    <property type="project" value="UniProtKB-KW"/>
</dbReference>
<evidence type="ECO:0000313" key="9">
    <source>
        <dbReference type="Proteomes" id="UP000691718"/>
    </source>
</evidence>
<dbReference type="PANTHER" id="PTHR46927:SF3">
    <property type="entry name" value="THAP-TYPE DOMAIN-CONTAINING PROTEIN"/>
    <property type="match status" value="1"/>
</dbReference>
<keyword evidence="9" id="KW-1185">Reference proteome</keyword>
<evidence type="ECO:0000256" key="3">
    <source>
        <dbReference type="ARBA" id="ARBA00022833"/>
    </source>
</evidence>
<keyword evidence="3" id="KW-0862">Zinc</keyword>
<evidence type="ECO:0000256" key="1">
    <source>
        <dbReference type="ARBA" id="ARBA00022723"/>
    </source>
</evidence>
<gene>
    <name evidence="8" type="ORF">PAPOLLO_LOCUS12022</name>
</gene>
<evidence type="ECO:0000313" key="8">
    <source>
        <dbReference type="EMBL" id="CAG4990848.1"/>
    </source>
</evidence>
<dbReference type="SMART" id="SM00980">
    <property type="entry name" value="THAP"/>
    <property type="match status" value="1"/>
</dbReference>
<keyword evidence="2 5" id="KW-0863">Zinc-finger</keyword>
<dbReference type="AlphaFoldDB" id="A0A8S3X199"/>
<keyword evidence="1" id="KW-0479">Metal-binding</keyword>
<keyword evidence="4 5" id="KW-0238">DNA-binding</keyword>
<feature type="coiled-coil region" evidence="6">
    <location>
        <begin position="126"/>
        <end position="167"/>
    </location>
</feature>
<comment type="caution">
    <text evidence="8">The sequence shown here is derived from an EMBL/GenBank/DDBJ whole genome shotgun (WGS) entry which is preliminary data.</text>
</comment>
<accession>A0A8S3X199</accession>
<reference evidence="8" key="1">
    <citation type="submission" date="2021-04" db="EMBL/GenBank/DDBJ databases">
        <authorList>
            <person name="Tunstrom K."/>
        </authorList>
    </citation>
    <scope>NUCLEOTIDE SEQUENCE</scope>
</reference>
<protein>
    <submittedName>
        <fullName evidence="8">(apollo) hypothetical protein</fullName>
    </submittedName>
</protein>